<dbReference type="AlphaFoldDB" id="A0A2D3UX06"/>
<evidence type="ECO:0000313" key="1">
    <source>
        <dbReference type="EMBL" id="CZT15646.1"/>
    </source>
</evidence>
<dbReference type="GeneID" id="35596729"/>
<accession>A0A2D3UX06</accession>
<dbReference type="RefSeq" id="XP_023622542.1">
    <property type="nucleotide sequence ID" value="XM_023766774.1"/>
</dbReference>
<sequence>MHQHLLHHSRMCSSRILRSGLLYEITCGDSHEQSSLGSSSRCSSSSLLLVINIDCCVDTGITRPIIISIIVIKLVKLVKLIKHFTNPPTNHNNHDIIIFP</sequence>
<protein>
    <submittedName>
        <fullName evidence="1">Uncharacterized protein</fullName>
    </submittedName>
</protein>
<dbReference type="EMBL" id="FJUY01000001">
    <property type="protein sequence ID" value="CZT15646.1"/>
    <property type="molecule type" value="Genomic_DNA"/>
</dbReference>
<proteinExistence type="predicted"/>
<dbReference type="Proteomes" id="UP000225277">
    <property type="component" value="Unassembled WGS sequence"/>
</dbReference>
<name>A0A2D3UX06_9PEZI</name>
<reference evidence="1 2" key="1">
    <citation type="submission" date="2016-03" db="EMBL/GenBank/DDBJ databases">
        <authorList>
            <person name="Ploux O."/>
        </authorList>
    </citation>
    <scope>NUCLEOTIDE SEQUENCE [LARGE SCALE GENOMIC DNA]</scope>
    <source>
        <strain evidence="1 2">URUG2</strain>
    </source>
</reference>
<gene>
    <name evidence="1" type="ORF">RCC_01484</name>
</gene>
<keyword evidence="2" id="KW-1185">Reference proteome</keyword>
<organism evidence="1 2">
    <name type="scientific">Ramularia collo-cygni</name>
    <dbReference type="NCBI Taxonomy" id="112498"/>
    <lineage>
        <taxon>Eukaryota</taxon>
        <taxon>Fungi</taxon>
        <taxon>Dikarya</taxon>
        <taxon>Ascomycota</taxon>
        <taxon>Pezizomycotina</taxon>
        <taxon>Dothideomycetes</taxon>
        <taxon>Dothideomycetidae</taxon>
        <taxon>Mycosphaerellales</taxon>
        <taxon>Mycosphaerellaceae</taxon>
        <taxon>Ramularia</taxon>
    </lineage>
</organism>
<evidence type="ECO:0000313" key="2">
    <source>
        <dbReference type="Proteomes" id="UP000225277"/>
    </source>
</evidence>